<proteinExistence type="predicted"/>
<keyword evidence="1" id="KW-0732">Signal</keyword>
<dbReference type="EMBL" id="JAACYA010000001">
    <property type="protein sequence ID" value="MBK3332351.1"/>
    <property type="molecule type" value="Genomic_DNA"/>
</dbReference>
<accession>A0ABS1GHJ6</accession>
<feature type="chain" id="PRO_5045800272" evidence="1">
    <location>
        <begin position="20"/>
        <end position="186"/>
    </location>
</feature>
<sequence length="186" mass="20983">MLKKLLLFVWGAVFITACAETITGKKDIYQEGSSFFIRSSAFMNDTYIPRRYTCDGDNISPELYWGDVPQGTQSFVIIMEDPDAPFGVFVHWIAYDIPYYVTTLRENLPKVPVVDGMIKQGLNDFGRIGYDGPCPPKGMPHRYFIRIYAIDIPTLGLPPGATKEDVKNAIEGHIISQTYLVGRYGR</sequence>
<dbReference type="Pfam" id="PF01161">
    <property type="entry name" value="PBP"/>
    <property type="match status" value="1"/>
</dbReference>
<dbReference type="CDD" id="cd00865">
    <property type="entry name" value="PEBP_bact_arch"/>
    <property type="match status" value="1"/>
</dbReference>
<dbReference type="PANTHER" id="PTHR30289:SF1">
    <property type="entry name" value="PEBP (PHOSPHATIDYLETHANOLAMINE-BINDING PROTEIN) FAMILY PROTEIN"/>
    <property type="match status" value="1"/>
</dbReference>
<dbReference type="RefSeq" id="WP_200673729.1">
    <property type="nucleotide sequence ID" value="NZ_JAACYA010000001.1"/>
</dbReference>
<gene>
    <name evidence="2" type="ORF">GWK41_04625</name>
</gene>
<feature type="signal peptide" evidence="1">
    <location>
        <begin position="1"/>
        <end position="19"/>
    </location>
</feature>
<dbReference type="InterPro" id="IPR005247">
    <property type="entry name" value="YbhB_YbcL/LppC-like"/>
</dbReference>
<name>A0ABS1GHJ6_9AQUI</name>
<organism evidence="2 3">
    <name type="scientific">Persephonella atlantica</name>
    <dbReference type="NCBI Taxonomy" id="2699429"/>
    <lineage>
        <taxon>Bacteria</taxon>
        <taxon>Pseudomonadati</taxon>
        <taxon>Aquificota</taxon>
        <taxon>Aquificia</taxon>
        <taxon>Aquificales</taxon>
        <taxon>Hydrogenothermaceae</taxon>
        <taxon>Persephonella</taxon>
    </lineage>
</organism>
<keyword evidence="2" id="KW-0649">Protein kinase inhibitor</keyword>
<dbReference type="NCBIfam" id="TIGR00481">
    <property type="entry name" value="YbhB/YbcL family Raf kinase inhibitor-like protein"/>
    <property type="match status" value="1"/>
</dbReference>
<protein>
    <submittedName>
        <fullName evidence="2">YbhB/YbcL family Raf kinase inhibitor-like protein</fullName>
    </submittedName>
</protein>
<dbReference type="PANTHER" id="PTHR30289">
    <property type="entry name" value="UNCHARACTERIZED PROTEIN YBCL-RELATED"/>
    <property type="match status" value="1"/>
</dbReference>
<dbReference type="PROSITE" id="PS51257">
    <property type="entry name" value="PROKAR_LIPOPROTEIN"/>
    <property type="match status" value="1"/>
</dbReference>
<dbReference type="Gene3D" id="3.90.280.10">
    <property type="entry name" value="PEBP-like"/>
    <property type="match status" value="1"/>
</dbReference>
<evidence type="ECO:0000313" key="2">
    <source>
        <dbReference type="EMBL" id="MBK3332351.1"/>
    </source>
</evidence>
<dbReference type="InterPro" id="IPR008914">
    <property type="entry name" value="PEBP"/>
</dbReference>
<dbReference type="Proteomes" id="UP000772812">
    <property type="component" value="Unassembled WGS sequence"/>
</dbReference>
<keyword evidence="3" id="KW-1185">Reference proteome</keyword>
<dbReference type="InterPro" id="IPR036610">
    <property type="entry name" value="PEBP-like_sf"/>
</dbReference>
<evidence type="ECO:0000256" key="1">
    <source>
        <dbReference type="SAM" id="SignalP"/>
    </source>
</evidence>
<dbReference type="SUPFAM" id="SSF49777">
    <property type="entry name" value="PEBP-like"/>
    <property type="match status" value="1"/>
</dbReference>
<reference evidence="2 3" key="1">
    <citation type="journal article" date="2021" name="Syst. Appl. Microbiol.">
        <title>Persephonella atlantica sp. nov.: How to adapt to physico-chemical gradients in high temperature hydrothermal habitats.</title>
        <authorList>
            <person name="Francois D.X."/>
            <person name="Godfroy A."/>
            <person name="Mathien C."/>
            <person name="Aube J."/>
            <person name="Cathalot C."/>
            <person name="Lesongeur F."/>
            <person name="L'Haridon S."/>
            <person name="Philippon X."/>
            <person name="Roussel E.G."/>
        </authorList>
    </citation>
    <scope>NUCLEOTIDE SEQUENCE [LARGE SCALE GENOMIC DNA]</scope>
    <source>
        <strain evidence="2 3">MO1340</strain>
    </source>
</reference>
<dbReference type="GO" id="GO:0004860">
    <property type="term" value="F:protein kinase inhibitor activity"/>
    <property type="evidence" value="ECO:0007669"/>
    <property type="project" value="UniProtKB-KW"/>
</dbReference>
<evidence type="ECO:0000313" key="3">
    <source>
        <dbReference type="Proteomes" id="UP000772812"/>
    </source>
</evidence>
<comment type="caution">
    <text evidence="2">The sequence shown here is derived from an EMBL/GenBank/DDBJ whole genome shotgun (WGS) entry which is preliminary data.</text>
</comment>